<sequence>MDQRSLHSYDQGKHETSSYSHRGFSEPYALGVDPHRNDASHRPTSAPIGSSTYAPFMAVSSGSTTTYICTHRGSHD</sequence>
<organism evidence="2 3">
    <name type="scientific">Ensete ventricosum</name>
    <name type="common">Abyssinian banana</name>
    <name type="synonym">Musa ensete</name>
    <dbReference type="NCBI Taxonomy" id="4639"/>
    <lineage>
        <taxon>Eukaryota</taxon>
        <taxon>Viridiplantae</taxon>
        <taxon>Streptophyta</taxon>
        <taxon>Embryophyta</taxon>
        <taxon>Tracheophyta</taxon>
        <taxon>Spermatophyta</taxon>
        <taxon>Magnoliopsida</taxon>
        <taxon>Liliopsida</taxon>
        <taxon>Zingiberales</taxon>
        <taxon>Musaceae</taxon>
        <taxon>Ensete</taxon>
    </lineage>
</organism>
<evidence type="ECO:0000313" key="3">
    <source>
        <dbReference type="Proteomes" id="UP000287651"/>
    </source>
</evidence>
<reference evidence="2 3" key="1">
    <citation type="journal article" date="2014" name="Agronomy (Basel)">
        <title>A Draft Genome Sequence for Ensete ventricosum, the Drought-Tolerant Tree Against Hunger.</title>
        <authorList>
            <person name="Harrison J."/>
            <person name="Moore K.A."/>
            <person name="Paszkiewicz K."/>
            <person name="Jones T."/>
            <person name="Grant M."/>
            <person name="Ambacheew D."/>
            <person name="Muzemil S."/>
            <person name="Studholme D.J."/>
        </authorList>
    </citation>
    <scope>NUCLEOTIDE SEQUENCE [LARGE SCALE GENOMIC DNA]</scope>
</reference>
<dbReference type="Proteomes" id="UP000287651">
    <property type="component" value="Unassembled WGS sequence"/>
</dbReference>
<evidence type="ECO:0000256" key="1">
    <source>
        <dbReference type="SAM" id="MobiDB-lite"/>
    </source>
</evidence>
<feature type="region of interest" description="Disordered" evidence="1">
    <location>
        <begin position="1"/>
        <end position="53"/>
    </location>
</feature>
<protein>
    <submittedName>
        <fullName evidence="2">Uncharacterized protein</fullName>
    </submittedName>
</protein>
<name>A0A426XDH5_ENSVE</name>
<comment type="caution">
    <text evidence="2">The sequence shown here is derived from an EMBL/GenBank/DDBJ whole genome shotgun (WGS) entry which is preliminary data.</text>
</comment>
<evidence type="ECO:0000313" key="2">
    <source>
        <dbReference type="EMBL" id="RRT37528.1"/>
    </source>
</evidence>
<dbReference type="AlphaFoldDB" id="A0A426XDH5"/>
<dbReference type="EMBL" id="AMZH03022191">
    <property type="protein sequence ID" value="RRT37528.1"/>
    <property type="molecule type" value="Genomic_DNA"/>
</dbReference>
<gene>
    <name evidence="2" type="ORF">B296_00049160</name>
</gene>
<proteinExistence type="predicted"/>
<accession>A0A426XDH5</accession>
<feature type="compositionally biased region" description="Basic and acidic residues" evidence="1">
    <location>
        <begin position="1"/>
        <end position="16"/>
    </location>
</feature>